<name>A0ABT1NLW2_9MICC</name>
<feature type="domain" description="Beta-lactamase-related" evidence="1">
    <location>
        <begin position="14"/>
        <end position="350"/>
    </location>
</feature>
<dbReference type="InterPro" id="IPR050789">
    <property type="entry name" value="Diverse_Enzym_Activities"/>
</dbReference>
<evidence type="ECO:0000313" key="3">
    <source>
        <dbReference type="Proteomes" id="UP001206924"/>
    </source>
</evidence>
<protein>
    <submittedName>
        <fullName evidence="2">Beta-lactamase family protein</fullName>
    </submittedName>
</protein>
<sequence>MPGIAAPLWGSLTETVQSGWCPGLVAGVRINGQTEIFATGSLGLDQSESMEEDTPFRISSLSKLIGGALAMSLVADGTLGLNDEAGRWLPGLANLRVLATPDAPLTLTVPARGPVTVRHLLTFTAGLGVDLDPTPYVAATQDFLWGPNPPDMTPEEYLTRLGSLPLAYQPGERWMYHSSADVLSVLLPAATVTPLDQLVQERISEPFGLTGTGFPTGTEHFPVVYAANDEGGLFEAVSYRDALAGPPKFASLAGGMVSTVPDFLRFLSGLADDTVLPAELRHQMTADQLTSLQQVGVAELAGPDESWGFMTAVQTGLGAPWSEPGMWGWLGGSGTSAAVYPNGDIGVVFTQRFLSGPQDHFDFFWKPFGELRGSIRDTAT</sequence>
<dbReference type="Proteomes" id="UP001206924">
    <property type="component" value="Unassembled WGS sequence"/>
</dbReference>
<gene>
    <name evidence="2" type="ORF">NNX28_02055</name>
</gene>
<dbReference type="EMBL" id="JANFLP010000001">
    <property type="protein sequence ID" value="MCQ1948712.1"/>
    <property type="molecule type" value="Genomic_DNA"/>
</dbReference>
<dbReference type="Gene3D" id="3.40.710.10">
    <property type="entry name" value="DD-peptidase/beta-lactamase superfamily"/>
    <property type="match status" value="1"/>
</dbReference>
<comment type="caution">
    <text evidence="2">The sequence shown here is derived from an EMBL/GenBank/DDBJ whole genome shotgun (WGS) entry which is preliminary data.</text>
</comment>
<dbReference type="PANTHER" id="PTHR43283">
    <property type="entry name" value="BETA-LACTAMASE-RELATED"/>
    <property type="match status" value="1"/>
</dbReference>
<dbReference type="InterPro" id="IPR001466">
    <property type="entry name" value="Beta-lactam-related"/>
</dbReference>
<evidence type="ECO:0000313" key="2">
    <source>
        <dbReference type="EMBL" id="MCQ1948712.1"/>
    </source>
</evidence>
<proteinExistence type="predicted"/>
<dbReference type="InterPro" id="IPR012338">
    <property type="entry name" value="Beta-lactam/transpept-like"/>
</dbReference>
<organism evidence="2 3">
    <name type="scientific">Arthrobacter jinronghuae</name>
    <dbReference type="NCBI Taxonomy" id="2964609"/>
    <lineage>
        <taxon>Bacteria</taxon>
        <taxon>Bacillati</taxon>
        <taxon>Actinomycetota</taxon>
        <taxon>Actinomycetes</taxon>
        <taxon>Micrococcales</taxon>
        <taxon>Micrococcaceae</taxon>
        <taxon>Arthrobacter</taxon>
    </lineage>
</organism>
<reference evidence="2 3" key="1">
    <citation type="submission" date="2022-07" db="EMBL/GenBank/DDBJ databases">
        <title>Novel species in genus Arthrobacter.</title>
        <authorList>
            <person name="Liu Y."/>
        </authorList>
    </citation>
    <scope>NUCLEOTIDE SEQUENCE [LARGE SCALE GENOMIC DNA]</scope>
    <source>
        <strain evidence="3">zg-Y859</strain>
    </source>
</reference>
<dbReference type="Pfam" id="PF00144">
    <property type="entry name" value="Beta-lactamase"/>
    <property type="match status" value="1"/>
</dbReference>
<keyword evidence="3" id="KW-1185">Reference proteome</keyword>
<dbReference type="SUPFAM" id="SSF56601">
    <property type="entry name" value="beta-lactamase/transpeptidase-like"/>
    <property type="match status" value="1"/>
</dbReference>
<accession>A0ABT1NLW2</accession>
<dbReference type="RefSeq" id="WP_255864624.1">
    <property type="nucleotide sequence ID" value="NZ_CP104263.1"/>
</dbReference>
<evidence type="ECO:0000259" key="1">
    <source>
        <dbReference type="Pfam" id="PF00144"/>
    </source>
</evidence>
<dbReference type="PANTHER" id="PTHR43283:SF3">
    <property type="entry name" value="BETA-LACTAMASE FAMILY PROTEIN (AFU_ORTHOLOGUE AFUA_5G07500)"/>
    <property type="match status" value="1"/>
</dbReference>